<dbReference type="Gene3D" id="3.10.105.10">
    <property type="entry name" value="Dipeptide-binding Protein, Domain 3"/>
    <property type="match status" value="1"/>
</dbReference>
<protein>
    <submittedName>
        <fullName evidence="7">ABC transporter substrate-binding protein</fullName>
    </submittedName>
</protein>
<dbReference type="EMBL" id="JAULSC010000009">
    <property type="protein sequence ID" value="MDO3396278.1"/>
    <property type="molecule type" value="Genomic_DNA"/>
</dbReference>
<dbReference type="Gene3D" id="3.40.190.10">
    <property type="entry name" value="Periplasmic binding protein-like II"/>
    <property type="match status" value="1"/>
</dbReference>
<comment type="caution">
    <text evidence="7">The sequence shown here is derived from an EMBL/GenBank/DDBJ whole genome shotgun (WGS) entry which is preliminary data.</text>
</comment>
<dbReference type="InterPro" id="IPR030678">
    <property type="entry name" value="Peptide/Ni-bd"/>
</dbReference>
<evidence type="ECO:0000256" key="2">
    <source>
        <dbReference type="ARBA" id="ARBA00005695"/>
    </source>
</evidence>
<dbReference type="Pfam" id="PF00496">
    <property type="entry name" value="SBP_bac_5"/>
    <property type="match status" value="1"/>
</dbReference>
<dbReference type="PIRSF" id="PIRSF002741">
    <property type="entry name" value="MppA"/>
    <property type="match status" value="1"/>
</dbReference>
<dbReference type="InterPro" id="IPR000914">
    <property type="entry name" value="SBP_5_dom"/>
</dbReference>
<dbReference type="RefSeq" id="WP_302708215.1">
    <property type="nucleotide sequence ID" value="NZ_JAULSC010000009.1"/>
</dbReference>
<evidence type="ECO:0000256" key="1">
    <source>
        <dbReference type="ARBA" id="ARBA00004196"/>
    </source>
</evidence>
<evidence type="ECO:0000256" key="4">
    <source>
        <dbReference type="ARBA" id="ARBA00022729"/>
    </source>
</evidence>
<organism evidence="7 8">
    <name type="scientific">Nocardioides cremeus</name>
    <dbReference type="NCBI Taxonomy" id="3058044"/>
    <lineage>
        <taxon>Bacteria</taxon>
        <taxon>Bacillati</taxon>
        <taxon>Actinomycetota</taxon>
        <taxon>Actinomycetes</taxon>
        <taxon>Propionibacteriales</taxon>
        <taxon>Nocardioidaceae</taxon>
        <taxon>Nocardioides</taxon>
    </lineage>
</organism>
<dbReference type="Proteomes" id="UP001168363">
    <property type="component" value="Unassembled WGS sequence"/>
</dbReference>
<keyword evidence="8" id="KW-1185">Reference proteome</keyword>
<feature type="domain" description="Solute-binding protein family 5" evidence="6">
    <location>
        <begin position="84"/>
        <end position="455"/>
    </location>
</feature>
<evidence type="ECO:0000313" key="8">
    <source>
        <dbReference type="Proteomes" id="UP001168363"/>
    </source>
</evidence>
<keyword evidence="4 5" id="KW-0732">Signal</keyword>
<dbReference type="InterPro" id="IPR039424">
    <property type="entry name" value="SBP_5"/>
</dbReference>
<proteinExistence type="inferred from homology"/>
<reference evidence="7" key="1">
    <citation type="submission" date="2023-06" db="EMBL/GenBank/DDBJ databases">
        <title>Genome sequence of Nocardioides sp. SOB44.</title>
        <authorList>
            <person name="Zhang G."/>
        </authorList>
    </citation>
    <scope>NUCLEOTIDE SEQUENCE</scope>
    <source>
        <strain evidence="7">SOB44</strain>
    </source>
</reference>
<feature type="chain" id="PRO_5045055207" evidence="5">
    <location>
        <begin position="22"/>
        <end position="535"/>
    </location>
</feature>
<keyword evidence="3" id="KW-0813">Transport</keyword>
<evidence type="ECO:0000313" key="7">
    <source>
        <dbReference type="EMBL" id="MDO3396278.1"/>
    </source>
</evidence>
<accession>A0ABT8TQQ0</accession>
<dbReference type="PANTHER" id="PTHR30290">
    <property type="entry name" value="PERIPLASMIC BINDING COMPONENT OF ABC TRANSPORTER"/>
    <property type="match status" value="1"/>
</dbReference>
<evidence type="ECO:0000256" key="5">
    <source>
        <dbReference type="SAM" id="SignalP"/>
    </source>
</evidence>
<comment type="similarity">
    <text evidence="2">Belongs to the bacterial solute-binding protein 5 family.</text>
</comment>
<sequence>MTRSRRALSLAGAAILTLGLAACGEGERDNSGGGEGGSASGSWTLGTTETVTAMDPAGSYDIGSWNMQYSLFEQLMAIPAGESEPVGDAAESCEYDDPQTITCTLREGLTFSNGNELTSSDVRFSLERNLQIADPNGSAVLLGAIKDPDRDALADGAVETPDDQTVVFNLNQPDLTFLKILSSATASIVDEETFPADSLLEDEQVVGSGPFMLSEYSASKQAVLEANPEYDGERAPASETVFVQFFNDAAPLRNAIASSQLDVAWRTLSPTDLTSLEDAGDVEVLRGEGSEFRYWVWQLGTDVGGDKAVRQAVAQVIDREAIAQNAYDGTVEPSYSIVPPGFGGQKDSFAEAYGEGPDVEAARQTLREAGVKTPVRLTLGYTPTHYGPNTVDEARELAGQLEDSGLFDVSTEDAEWEEYQTLYKQNAYDLFVLGWYPDFLDADNYLSPFLRDGGFYQNNYSSQEVNSLLDEELGETDEATREEQIGELQDIVAEDVPLIPSWNGQNVAVAVPEMEGVEGSLDPTYIFRLWEISKG</sequence>
<comment type="subcellular location">
    <subcellularLocation>
        <location evidence="1">Cell envelope</location>
    </subcellularLocation>
</comment>
<feature type="signal peptide" evidence="5">
    <location>
        <begin position="1"/>
        <end position="21"/>
    </location>
</feature>
<name>A0ABT8TQQ0_9ACTN</name>
<gene>
    <name evidence="7" type="ORF">QWJ41_11150</name>
</gene>
<evidence type="ECO:0000256" key="3">
    <source>
        <dbReference type="ARBA" id="ARBA00022448"/>
    </source>
</evidence>
<dbReference type="PROSITE" id="PS51257">
    <property type="entry name" value="PROKAR_LIPOPROTEIN"/>
    <property type="match status" value="1"/>
</dbReference>
<dbReference type="SUPFAM" id="SSF53850">
    <property type="entry name" value="Periplasmic binding protein-like II"/>
    <property type="match status" value="1"/>
</dbReference>
<evidence type="ECO:0000259" key="6">
    <source>
        <dbReference type="Pfam" id="PF00496"/>
    </source>
</evidence>
<dbReference type="PANTHER" id="PTHR30290:SF10">
    <property type="entry name" value="PERIPLASMIC OLIGOPEPTIDE-BINDING PROTEIN-RELATED"/>
    <property type="match status" value="1"/>
</dbReference>